<feature type="transmembrane region" description="Helical" evidence="2">
    <location>
        <begin position="151"/>
        <end position="169"/>
    </location>
</feature>
<dbReference type="RefSeq" id="WP_209551907.1">
    <property type="nucleotide sequence ID" value="NZ_QFAY01000026.1"/>
</dbReference>
<evidence type="ECO:0000259" key="3">
    <source>
        <dbReference type="Pfam" id="PF02517"/>
    </source>
</evidence>
<proteinExistence type="inferred from homology"/>
<dbReference type="Proteomes" id="UP001519349">
    <property type="component" value="Unassembled WGS sequence"/>
</dbReference>
<feature type="domain" description="CAAX prenyl protease 2/Lysostaphin resistance protein A-like" evidence="3">
    <location>
        <begin position="119"/>
        <end position="211"/>
    </location>
</feature>
<feature type="transmembrane region" description="Helical" evidence="2">
    <location>
        <begin position="37"/>
        <end position="56"/>
    </location>
</feature>
<keyword evidence="2" id="KW-0812">Transmembrane</keyword>
<sequence>MKVFKIFLFILGILFASVLLQIPLTLAVFTKGINDWLRMPILLGLGSFLYFILWKFRAHMKIESIPARLNPLSLFKVFSLTLLVLGLEIVINLILAGIFHVDLDMSSRHTIENVLFSKNFLLIFISLHFLAPASEELLFRGIFQEYLLQHFPKQAIVSILSCAFLFAFAHTYDFLSIKTYLMMISGICFSYIYWKNRDIRWPIFSHALYNLAITILTLLFK</sequence>
<feature type="transmembrane region" description="Helical" evidence="2">
    <location>
        <begin position="175"/>
        <end position="194"/>
    </location>
</feature>
<protein>
    <recommendedName>
        <fullName evidence="3">CAAX prenyl protease 2/Lysostaphin resistance protein A-like domain-containing protein</fullName>
    </recommendedName>
</protein>
<keyword evidence="5" id="KW-1185">Reference proteome</keyword>
<gene>
    <name evidence="4" type="ORF">DHL47_11310</name>
</gene>
<dbReference type="InterPro" id="IPR003675">
    <property type="entry name" value="Rce1/LyrA-like_dom"/>
</dbReference>
<name>A0ABS5AZ82_9STRE</name>
<keyword evidence="2" id="KW-1133">Transmembrane helix</keyword>
<feature type="transmembrane region" description="Helical" evidence="2">
    <location>
        <begin position="120"/>
        <end position="139"/>
    </location>
</feature>
<dbReference type="PANTHER" id="PTHR36435:SF1">
    <property type="entry name" value="CAAX AMINO TERMINAL PROTEASE FAMILY PROTEIN"/>
    <property type="match status" value="1"/>
</dbReference>
<evidence type="ECO:0000256" key="2">
    <source>
        <dbReference type="SAM" id="Phobius"/>
    </source>
</evidence>
<evidence type="ECO:0000256" key="1">
    <source>
        <dbReference type="ARBA" id="ARBA00009067"/>
    </source>
</evidence>
<evidence type="ECO:0000313" key="5">
    <source>
        <dbReference type="Proteomes" id="UP001519349"/>
    </source>
</evidence>
<reference evidence="4 5" key="1">
    <citation type="submission" date="2018-05" db="EMBL/GenBank/DDBJ databases">
        <title>Draft genome sequence of Streptococcus panodentis CCUG 70867T.</title>
        <authorList>
            <person name="Salva-Serra F."/>
            <person name="Mendez V."/>
            <person name="Jaen-Luchoro D."/>
            <person name="Gonzales-Siles L."/>
            <person name="Karlsson R."/>
            <person name="Engstrom-Jakobsson H."/>
            <person name="Busquets A."/>
            <person name="Gomila M."/>
            <person name="Pineiro-Iglesias B."/>
            <person name="Bennasar-Figueras A."/>
            <person name="Seeger M."/>
            <person name="Moore E."/>
        </authorList>
    </citation>
    <scope>NUCLEOTIDE SEQUENCE [LARGE SCALE GENOMIC DNA]</scope>
    <source>
        <strain evidence="4 5">CCUG 70867</strain>
    </source>
</reference>
<dbReference type="PANTHER" id="PTHR36435">
    <property type="entry name" value="SLR1288 PROTEIN"/>
    <property type="match status" value="1"/>
</dbReference>
<organism evidence="4 5">
    <name type="scientific">Streptococcus panodentis</name>
    <dbReference type="NCBI Taxonomy" id="1581472"/>
    <lineage>
        <taxon>Bacteria</taxon>
        <taxon>Bacillati</taxon>
        <taxon>Bacillota</taxon>
        <taxon>Bacilli</taxon>
        <taxon>Lactobacillales</taxon>
        <taxon>Streptococcaceae</taxon>
        <taxon>Streptococcus</taxon>
    </lineage>
</organism>
<dbReference type="InterPro" id="IPR052710">
    <property type="entry name" value="CAAX_protease"/>
</dbReference>
<comment type="similarity">
    <text evidence="1">Belongs to the UPF0177 family.</text>
</comment>
<evidence type="ECO:0000313" key="4">
    <source>
        <dbReference type="EMBL" id="MBP2621892.1"/>
    </source>
</evidence>
<dbReference type="EMBL" id="QFAY01000026">
    <property type="protein sequence ID" value="MBP2621892.1"/>
    <property type="molecule type" value="Genomic_DNA"/>
</dbReference>
<accession>A0ABS5AZ82</accession>
<feature type="transmembrane region" description="Helical" evidence="2">
    <location>
        <begin position="201"/>
        <end position="220"/>
    </location>
</feature>
<keyword evidence="2" id="KW-0472">Membrane</keyword>
<dbReference type="Pfam" id="PF02517">
    <property type="entry name" value="Rce1-like"/>
    <property type="match status" value="1"/>
</dbReference>
<comment type="caution">
    <text evidence="4">The sequence shown here is derived from an EMBL/GenBank/DDBJ whole genome shotgun (WGS) entry which is preliminary data.</text>
</comment>
<feature type="transmembrane region" description="Helical" evidence="2">
    <location>
        <begin position="77"/>
        <end position="100"/>
    </location>
</feature>